<name>A0A8E2EW08_9PEZI</name>
<evidence type="ECO:0000313" key="2">
    <source>
        <dbReference type="EMBL" id="OCL05952.1"/>
    </source>
</evidence>
<keyword evidence="3" id="KW-1185">Reference proteome</keyword>
<feature type="region of interest" description="Disordered" evidence="1">
    <location>
        <begin position="1"/>
        <end position="28"/>
    </location>
</feature>
<proteinExistence type="predicted"/>
<evidence type="ECO:0000256" key="1">
    <source>
        <dbReference type="SAM" id="MobiDB-lite"/>
    </source>
</evidence>
<protein>
    <submittedName>
        <fullName evidence="2">Uncharacterized protein</fullName>
    </submittedName>
</protein>
<reference evidence="2 3" key="1">
    <citation type="journal article" date="2016" name="Nat. Commun.">
        <title>Ectomycorrhizal ecology is imprinted in the genome of the dominant symbiotic fungus Cenococcum geophilum.</title>
        <authorList>
            <consortium name="DOE Joint Genome Institute"/>
            <person name="Peter M."/>
            <person name="Kohler A."/>
            <person name="Ohm R.A."/>
            <person name="Kuo A."/>
            <person name="Krutzmann J."/>
            <person name="Morin E."/>
            <person name="Arend M."/>
            <person name="Barry K.W."/>
            <person name="Binder M."/>
            <person name="Choi C."/>
            <person name="Clum A."/>
            <person name="Copeland A."/>
            <person name="Grisel N."/>
            <person name="Haridas S."/>
            <person name="Kipfer T."/>
            <person name="LaButti K."/>
            <person name="Lindquist E."/>
            <person name="Lipzen A."/>
            <person name="Maire R."/>
            <person name="Meier B."/>
            <person name="Mihaltcheva S."/>
            <person name="Molinier V."/>
            <person name="Murat C."/>
            <person name="Poggeler S."/>
            <person name="Quandt C.A."/>
            <person name="Sperisen C."/>
            <person name="Tritt A."/>
            <person name="Tisserant E."/>
            <person name="Crous P.W."/>
            <person name="Henrissat B."/>
            <person name="Nehls U."/>
            <person name="Egli S."/>
            <person name="Spatafora J.W."/>
            <person name="Grigoriev I.V."/>
            <person name="Martin F.M."/>
        </authorList>
    </citation>
    <scope>NUCLEOTIDE SEQUENCE [LARGE SCALE GENOMIC DNA]</scope>
    <source>
        <strain evidence="2 3">CBS 207.34</strain>
    </source>
</reference>
<organism evidence="2 3">
    <name type="scientific">Glonium stellatum</name>
    <dbReference type="NCBI Taxonomy" id="574774"/>
    <lineage>
        <taxon>Eukaryota</taxon>
        <taxon>Fungi</taxon>
        <taxon>Dikarya</taxon>
        <taxon>Ascomycota</taxon>
        <taxon>Pezizomycotina</taxon>
        <taxon>Dothideomycetes</taxon>
        <taxon>Pleosporomycetidae</taxon>
        <taxon>Gloniales</taxon>
        <taxon>Gloniaceae</taxon>
        <taxon>Glonium</taxon>
    </lineage>
</organism>
<accession>A0A8E2EW08</accession>
<evidence type="ECO:0000313" key="3">
    <source>
        <dbReference type="Proteomes" id="UP000250140"/>
    </source>
</evidence>
<gene>
    <name evidence="2" type="ORF">AOQ84DRAFT_390540</name>
</gene>
<dbReference type="Proteomes" id="UP000250140">
    <property type="component" value="Unassembled WGS sequence"/>
</dbReference>
<dbReference type="AlphaFoldDB" id="A0A8E2EW08"/>
<sequence>PPQPASEPAQPLLCRPHSPSRRPRPSRESTALCLLARQTQPLRHAGTLVNVALLSLVLTTHPGLACIGKVPTVVGPSSPASLHWTPAVRFRGPLLPPASSCELFPTWSELAAWTNGPRNTPCLAIASPTGVSASP</sequence>
<feature type="non-terminal residue" evidence="2">
    <location>
        <position position="1"/>
    </location>
</feature>
<dbReference type="EMBL" id="KV750164">
    <property type="protein sequence ID" value="OCL05952.1"/>
    <property type="molecule type" value="Genomic_DNA"/>
</dbReference>